<dbReference type="PANTHER" id="PTHR12196">
    <property type="entry name" value="DOMAIN OF UNKNOWN FUNCTION 71 DUF71 -CONTAINING PROTEIN"/>
    <property type="match status" value="1"/>
</dbReference>
<proteinExistence type="predicted"/>
<dbReference type="EMBL" id="FOVL01000016">
    <property type="protein sequence ID" value="SFN77172.1"/>
    <property type="molecule type" value="Genomic_DNA"/>
</dbReference>
<dbReference type="AlphaFoldDB" id="A0A1I5BRB0"/>
<dbReference type="STRING" id="287099.SAMN05660413_02511"/>
<dbReference type="PANTHER" id="PTHR12196:SF2">
    <property type="entry name" value="DIPHTHINE--AMMONIA LIGASE"/>
    <property type="match status" value="1"/>
</dbReference>
<evidence type="ECO:0000313" key="2">
    <source>
        <dbReference type="EMBL" id="SFN77172.1"/>
    </source>
</evidence>
<dbReference type="InterPro" id="IPR002761">
    <property type="entry name" value="Diphthami_syn_dom"/>
</dbReference>
<evidence type="ECO:0000313" key="3">
    <source>
        <dbReference type="Proteomes" id="UP000199153"/>
    </source>
</evidence>
<dbReference type="RefSeq" id="WP_093410268.1">
    <property type="nucleotide sequence ID" value="NZ_FOVL01000016.1"/>
</dbReference>
<dbReference type="GO" id="GO:0017178">
    <property type="term" value="F:diphthine-ammonia ligase activity"/>
    <property type="evidence" value="ECO:0007669"/>
    <property type="project" value="TreeGrafter"/>
</dbReference>
<dbReference type="OrthoDB" id="3572539at2"/>
<name>A0A1I5BRB0_9FLAO</name>
<gene>
    <name evidence="2" type="ORF">SAMN05660413_02511</name>
</gene>
<accession>A0A1I5BRB0</accession>
<dbReference type="InterPro" id="IPR014729">
    <property type="entry name" value="Rossmann-like_a/b/a_fold"/>
</dbReference>
<dbReference type="InterPro" id="IPR030662">
    <property type="entry name" value="DPH6/MJ0570"/>
</dbReference>
<dbReference type="CDD" id="cd01994">
    <property type="entry name" value="AANH_PF0828-like"/>
    <property type="match status" value="1"/>
</dbReference>
<dbReference type="GO" id="GO:0017183">
    <property type="term" value="P:protein histidyl modification to diphthamide"/>
    <property type="evidence" value="ECO:0007669"/>
    <property type="project" value="TreeGrafter"/>
</dbReference>
<keyword evidence="3" id="KW-1185">Reference proteome</keyword>
<feature type="domain" description="Diphthamide synthase" evidence="1">
    <location>
        <begin position="4"/>
        <end position="203"/>
    </location>
</feature>
<dbReference type="Pfam" id="PF01902">
    <property type="entry name" value="Diphthami_syn_2"/>
    <property type="match status" value="1"/>
</dbReference>
<dbReference type="PIRSF" id="PIRSF039123">
    <property type="entry name" value="Diphthamide_synthase"/>
    <property type="match status" value="1"/>
</dbReference>
<dbReference type="Gene3D" id="3.40.50.620">
    <property type="entry name" value="HUPs"/>
    <property type="match status" value="1"/>
</dbReference>
<organism evidence="2 3">
    <name type="scientific">Salegentibacter flavus</name>
    <dbReference type="NCBI Taxonomy" id="287099"/>
    <lineage>
        <taxon>Bacteria</taxon>
        <taxon>Pseudomonadati</taxon>
        <taxon>Bacteroidota</taxon>
        <taxon>Flavobacteriia</taxon>
        <taxon>Flavobacteriales</taxon>
        <taxon>Flavobacteriaceae</taxon>
        <taxon>Salegentibacter</taxon>
    </lineage>
</organism>
<sequence length="242" mass="27676">MKKAYINWSSGKDAAFALYKVQKEGEYDVQKLVSTINTETRRVSMHGLRVGLMQEQADAIGIPLQLIKLDGNVSMQTYNDLMEMETEKLLDEGLNYSIFGDIFLEDLREYREKQLGEIGIKAVFPLWKKDTSQLMQEFLEAGFKAIVVSVNAAKLDKSFCGRLLDESFLKDLPSDVDPCGENGEFHTFVYDGPIFRKPISFEIGEVVEKNYTSSGDEDDDCFSDEKESWDTRFFYCDLIPKK</sequence>
<reference evidence="2 3" key="1">
    <citation type="submission" date="2016-10" db="EMBL/GenBank/DDBJ databases">
        <authorList>
            <person name="de Groot N.N."/>
        </authorList>
    </citation>
    <scope>NUCLEOTIDE SEQUENCE [LARGE SCALE GENOMIC DNA]</scope>
    <source>
        <strain evidence="2 3">DSM 17794</strain>
    </source>
</reference>
<evidence type="ECO:0000259" key="1">
    <source>
        <dbReference type="Pfam" id="PF01902"/>
    </source>
</evidence>
<dbReference type="Gene3D" id="3.90.1490.10">
    <property type="entry name" value="putative n-type atp pyrophosphatase, domain 2"/>
    <property type="match status" value="1"/>
</dbReference>
<dbReference type="NCBIfam" id="TIGR00290">
    <property type="entry name" value="MJ0570_dom"/>
    <property type="match status" value="1"/>
</dbReference>
<dbReference type="SUPFAM" id="SSF52402">
    <property type="entry name" value="Adenine nucleotide alpha hydrolases-like"/>
    <property type="match status" value="1"/>
</dbReference>
<protein>
    <submittedName>
        <fullName evidence="2">MJ0570-related uncharacterized domain-containing protein</fullName>
    </submittedName>
</protein>
<dbReference type="Proteomes" id="UP000199153">
    <property type="component" value="Unassembled WGS sequence"/>
</dbReference>